<dbReference type="InterPro" id="IPR008042">
    <property type="entry name" value="Retrotrans_Pao"/>
</dbReference>
<dbReference type="Pfam" id="PF05380">
    <property type="entry name" value="Peptidase_A17"/>
    <property type="match status" value="1"/>
</dbReference>
<name>A0A4Y2ENB3_ARAVE</name>
<keyword evidence="2" id="KW-1185">Reference proteome</keyword>
<evidence type="ECO:0000313" key="1">
    <source>
        <dbReference type="EMBL" id="GBM30700.1"/>
    </source>
</evidence>
<gene>
    <name evidence="1" type="ORF">AVEN_259567_1</name>
</gene>
<sequence length="138" mass="15949">MFYDVSERAYGAVIYIRYVTHSGLIKTKLLCSKSRVPPLKPLTVPRLELSTPLLLARLMHKSIPVLHLPLEIQSLCSNSQWRHVSSKNNPAVVLSRGADSRDLRDNDLWWQRLEFLVRDIPDPEECPCPKDKIFEKEL</sequence>
<proteinExistence type="predicted"/>
<reference evidence="1 2" key="1">
    <citation type="journal article" date="2019" name="Sci. Rep.">
        <title>Orb-weaving spider Araneus ventricosus genome elucidates the spidroin gene catalogue.</title>
        <authorList>
            <person name="Kono N."/>
            <person name="Nakamura H."/>
            <person name="Ohtoshi R."/>
            <person name="Moran D.A.P."/>
            <person name="Shinohara A."/>
            <person name="Yoshida Y."/>
            <person name="Fujiwara M."/>
            <person name="Mori M."/>
            <person name="Tomita M."/>
            <person name="Arakawa K."/>
        </authorList>
    </citation>
    <scope>NUCLEOTIDE SEQUENCE [LARGE SCALE GENOMIC DNA]</scope>
</reference>
<comment type="caution">
    <text evidence="1">The sequence shown here is derived from an EMBL/GenBank/DDBJ whole genome shotgun (WGS) entry which is preliminary data.</text>
</comment>
<organism evidence="1 2">
    <name type="scientific">Araneus ventricosus</name>
    <name type="common">Orbweaver spider</name>
    <name type="synonym">Epeira ventricosa</name>
    <dbReference type="NCBI Taxonomy" id="182803"/>
    <lineage>
        <taxon>Eukaryota</taxon>
        <taxon>Metazoa</taxon>
        <taxon>Ecdysozoa</taxon>
        <taxon>Arthropoda</taxon>
        <taxon>Chelicerata</taxon>
        <taxon>Arachnida</taxon>
        <taxon>Araneae</taxon>
        <taxon>Araneomorphae</taxon>
        <taxon>Entelegynae</taxon>
        <taxon>Araneoidea</taxon>
        <taxon>Araneidae</taxon>
        <taxon>Araneus</taxon>
    </lineage>
</organism>
<protein>
    <submittedName>
        <fullName evidence="1">Uncharacterized protein</fullName>
    </submittedName>
</protein>
<dbReference type="EMBL" id="BGPR01000667">
    <property type="protein sequence ID" value="GBM30700.1"/>
    <property type="molecule type" value="Genomic_DNA"/>
</dbReference>
<accession>A0A4Y2ENB3</accession>
<dbReference type="AlphaFoldDB" id="A0A4Y2ENB3"/>
<dbReference type="OrthoDB" id="6428721at2759"/>
<dbReference type="Proteomes" id="UP000499080">
    <property type="component" value="Unassembled WGS sequence"/>
</dbReference>
<dbReference type="PANTHER" id="PTHR47331:SF1">
    <property type="entry name" value="GAG-LIKE PROTEIN"/>
    <property type="match status" value="1"/>
</dbReference>
<dbReference type="PANTHER" id="PTHR47331">
    <property type="entry name" value="PHD-TYPE DOMAIN-CONTAINING PROTEIN"/>
    <property type="match status" value="1"/>
</dbReference>
<evidence type="ECO:0000313" key="2">
    <source>
        <dbReference type="Proteomes" id="UP000499080"/>
    </source>
</evidence>